<dbReference type="OrthoDB" id="1470350at2759"/>
<protein>
    <recommendedName>
        <fullName evidence="13">Cytochrome P450</fullName>
    </recommendedName>
</protein>
<comment type="similarity">
    <text evidence="3">Belongs to the cytochrome P450 family.</text>
</comment>
<dbReference type="GO" id="GO:0004497">
    <property type="term" value="F:monooxygenase activity"/>
    <property type="evidence" value="ECO:0007669"/>
    <property type="project" value="UniProtKB-KW"/>
</dbReference>
<name>S8DTX0_FOMSC</name>
<dbReference type="STRING" id="743788.S8DTX0"/>
<dbReference type="EMBL" id="KE504195">
    <property type="protein sequence ID" value="EPS96057.1"/>
    <property type="molecule type" value="Genomic_DNA"/>
</dbReference>
<evidence type="ECO:0008006" key="13">
    <source>
        <dbReference type="Google" id="ProtNLM"/>
    </source>
</evidence>
<evidence type="ECO:0000256" key="10">
    <source>
        <dbReference type="SAM" id="Phobius"/>
    </source>
</evidence>
<keyword evidence="4 9" id="KW-0349">Heme</keyword>
<keyword evidence="6" id="KW-0560">Oxidoreductase</keyword>
<dbReference type="InterPro" id="IPR001128">
    <property type="entry name" value="Cyt_P450"/>
</dbReference>
<dbReference type="eggNOG" id="KOG0157">
    <property type="taxonomic scope" value="Eukaryota"/>
</dbReference>
<dbReference type="Proteomes" id="UP000015241">
    <property type="component" value="Unassembled WGS sequence"/>
</dbReference>
<evidence type="ECO:0000256" key="4">
    <source>
        <dbReference type="ARBA" id="ARBA00022617"/>
    </source>
</evidence>
<dbReference type="AlphaFoldDB" id="S8DTX0"/>
<dbReference type="InterPro" id="IPR002403">
    <property type="entry name" value="Cyt_P450_E_grp-IV"/>
</dbReference>
<feature type="binding site" description="axial binding residue" evidence="9">
    <location>
        <position position="486"/>
    </location>
    <ligand>
        <name>heme</name>
        <dbReference type="ChEBI" id="CHEBI:30413"/>
    </ligand>
    <ligandPart>
        <name>Fe</name>
        <dbReference type="ChEBI" id="CHEBI:18248"/>
    </ligandPart>
</feature>
<evidence type="ECO:0000256" key="1">
    <source>
        <dbReference type="ARBA" id="ARBA00001971"/>
    </source>
</evidence>
<dbReference type="CDD" id="cd11069">
    <property type="entry name" value="CYP_FUM15-like"/>
    <property type="match status" value="1"/>
</dbReference>
<dbReference type="Gene3D" id="1.10.630.10">
    <property type="entry name" value="Cytochrome P450"/>
    <property type="match status" value="1"/>
</dbReference>
<evidence type="ECO:0000256" key="9">
    <source>
        <dbReference type="PIRSR" id="PIRSR602403-1"/>
    </source>
</evidence>
<proteinExistence type="inferred from homology"/>
<keyword evidence="5 9" id="KW-0479">Metal-binding</keyword>
<organism evidence="11 12">
    <name type="scientific">Fomitopsis schrenkii</name>
    <name type="common">Brown rot fungus</name>
    <dbReference type="NCBI Taxonomy" id="2126942"/>
    <lineage>
        <taxon>Eukaryota</taxon>
        <taxon>Fungi</taxon>
        <taxon>Dikarya</taxon>
        <taxon>Basidiomycota</taxon>
        <taxon>Agaricomycotina</taxon>
        <taxon>Agaricomycetes</taxon>
        <taxon>Polyporales</taxon>
        <taxon>Fomitopsis</taxon>
    </lineage>
</organism>
<dbReference type="InterPro" id="IPR050121">
    <property type="entry name" value="Cytochrome_P450_monoxygenase"/>
</dbReference>
<dbReference type="PANTHER" id="PTHR24305:SF166">
    <property type="entry name" value="CYTOCHROME P450 12A4, MITOCHONDRIAL-RELATED"/>
    <property type="match status" value="1"/>
</dbReference>
<dbReference type="Pfam" id="PF00067">
    <property type="entry name" value="p450"/>
    <property type="match status" value="1"/>
</dbReference>
<keyword evidence="10" id="KW-0472">Membrane</keyword>
<dbReference type="PRINTS" id="PR00385">
    <property type="entry name" value="P450"/>
</dbReference>
<dbReference type="PANTHER" id="PTHR24305">
    <property type="entry name" value="CYTOCHROME P450"/>
    <property type="match status" value="1"/>
</dbReference>
<gene>
    <name evidence="11" type="ORF">FOMPIDRAFT_92860</name>
</gene>
<feature type="transmembrane region" description="Helical" evidence="10">
    <location>
        <begin position="6"/>
        <end position="23"/>
    </location>
</feature>
<dbReference type="InParanoid" id="S8DTX0"/>
<dbReference type="GO" id="GO:0020037">
    <property type="term" value="F:heme binding"/>
    <property type="evidence" value="ECO:0007669"/>
    <property type="project" value="InterPro"/>
</dbReference>
<evidence type="ECO:0000256" key="3">
    <source>
        <dbReference type="ARBA" id="ARBA00010617"/>
    </source>
</evidence>
<comment type="cofactor">
    <cofactor evidence="1 9">
        <name>heme</name>
        <dbReference type="ChEBI" id="CHEBI:30413"/>
    </cofactor>
</comment>
<dbReference type="InterPro" id="IPR036396">
    <property type="entry name" value="Cyt_P450_sf"/>
</dbReference>
<comment type="pathway">
    <text evidence="2">Secondary metabolite biosynthesis.</text>
</comment>
<evidence type="ECO:0000256" key="7">
    <source>
        <dbReference type="ARBA" id="ARBA00023004"/>
    </source>
</evidence>
<sequence>MLNLNILLPVAGTVLVYVLWAFVSRYIDWYKSSVSTIPGPPCRSWLYGNLRELRGEEPGVMLQRWAERYGHVFKFTGTMSAERVVMLDAKGINHILTHSHDYPKPEVASFHLSQIVGKGLLVVECEQHRKQRRILNPAFGPAQIRGVTDIFVEKARQLRDIWQTQVASAAGSSVQLDVVNGLNNMTLDVIGLAGFNYEFHSLNSENKPNELRHAFDNMLRAVSGDGMSTLSLLQNYFPVLRIIPNQRATQTDAAQQVARRIGMQLIAEKKAAILKAAAASGDEKEISGKSLVDRDLLTLLIKANMSTDIPESQRLSDEDMLAQVPTFLVAGHETTSTATAWCLFALAQSPGVQARLRAELLDAPTEDPTMDELNALPYLDAVVRETLRVHAPVSATVRIAGKDDVVPLDRPYVDTNGTVCDHIRAPKGTRFSIPIIAMNRSKDLWGADANEFKPERWISGSVPEAAHHIPGVWGNLLTFLGGPRACIGYRFSLVEMKALLFMLIREFEFELALPKEEITKLPGIVDRPFLKNDKKKGAMLPLMVKAYSRTD</sequence>
<keyword evidence="7 9" id="KW-0408">Iron</keyword>
<dbReference type="PRINTS" id="PR00465">
    <property type="entry name" value="EP450IV"/>
</dbReference>
<accession>S8DTX0</accession>
<dbReference type="GO" id="GO:0005506">
    <property type="term" value="F:iron ion binding"/>
    <property type="evidence" value="ECO:0007669"/>
    <property type="project" value="InterPro"/>
</dbReference>
<keyword evidence="10" id="KW-0812">Transmembrane</keyword>
<reference evidence="11 12" key="1">
    <citation type="journal article" date="2012" name="Science">
        <title>The Paleozoic origin of enzymatic lignin decomposition reconstructed from 31 fungal genomes.</title>
        <authorList>
            <person name="Floudas D."/>
            <person name="Binder M."/>
            <person name="Riley R."/>
            <person name="Barry K."/>
            <person name="Blanchette R.A."/>
            <person name="Henrissat B."/>
            <person name="Martinez A.T."/>
            <person name="Otillar R."/>
            <person name="Spatafora J.W."/>
            <person name="Yadav J.S."/>
            <person name="Aerts A."/>
            <person name="Benoit I."/>
            <person name="Boyd A."/>
            <person name="Carlson A."/>
            <person name="Copeland A."/>
            <person name="Coutinho P.M."/>
            <person name="de Vries R.P."/>
            <person name="Ferreira P."/>
            <person name="Findley K."/>
            <person name="Foster B."/>
            <person name="Gaskell J."/>
            <person name="Glotzer D."/>
            <person name="Gorecki P."/>
            <person name="Heitman J."/>
            <person name="Hesse C."/>
            <person name="Hori C."/>
            <person name="Igarashi K."/>
            <person name="Jurgens J.A."/>
            <person name="Kallen N."/>
            <person name="Kersten P."/>
            <person name="Kohler A."/>
            <person name="Kuees U."/>
            <person name="Kumar T.K.A."/>
            <person name="Kuo A."/>
            <person name="LaButti K."/>
            <person name="Larrondo L.F."/>
            <person name="Lindquist E."/>
            <person name="Ling A."/>
            <person name="Lombard V."/>
            <person name="Lucas S."/>
            <person name="Lundell T."/>
            <person name="Martin R."/>
            <person name="McLaughlin D.J."/>
            <person name="Morgenstern I."/>
            <person name="Morin E."/>
            <person name="Murat C."/>
            <person name="Nagy L.G."/>
            <person name="Nolan M."/>
            <person name="Ohm R.A."/>
            <person name="Patyshakuliyeva A."/>
            <person name="Rokas A."/>
            <person name="Ruiz-Duenas F.J."/>
            <person name="Sabat G."/>
            <person name="Salamov A."/>
            <person name="Samejima M."/>
            <person name="Schmutz J."/>
            <person name="Slot J.C."/>
            <person name="St John F."/>
            <person name="Stenlid J."/>
            <person name="Sun H."/>
            <person name="Sun S."/>
            <person name="Syed K."/>
            <person name="Tsang A."/>
            <person name="Wiebenga A."/>
            <person name="Young D."/>
            <person name="Pisabarro A."/>
            <person name="Eastwood D.C."/>
            <person name="Martin F."/>
            <person name="Cullen D."/>
            <person name="Grigoriev I.V."/>
            <person name="Hibbett D.S."/>
        </authorList>
    </citation>
    <scope>NUCLEOTIDE SEQUENCE</scope>
    <source>
        <strain evidence="12">FP-58527</strain>
    </source>
</reference>
<dbReference type="HOGENOM" id="CLU_001570_5_11_1"/>
<keyword evidence="12" id="KW-1185">Reference proteome</keyword>
<evidence type="ECO:0000256" key="8">
    <source>
        <dbReference type="ARBA" id="ARBA00023033"/>
    </source>
</evidence>
<keyword evidence="8" id="KW-0503">Monooxygenase</keyword>
<evidence type="ECO:0000313" key="12">
    <source>
        <dbReference type="Proteomes" id="UP000015241"/>
    </source>
</evidence>
<evidence type="ECO:0000313" key="11">
    <source>
        <dbReference type="EMBL" id="EPS96057.1"/>
    </source>
</evidence>
<dbReference type="SUPFAM" id="SSF48264">
    <property type="entry name" value="Cytochrome P450"/>
    <property type="match status" value="1"/>
</dbReference>
<evidence type="ECO:0000256" key="2">
    <source>
        <dbReference type="ARBA" id="ARBA00005179"/>
    </source>
</evidence>
<evidence type="ECO:0000256" key="5">
    <source>
        <dbReference type="ARBA" id="ARBA00022723"/>
    </source>
</evidence>
<keyword evidence="10" id="KW-1133">Transmembrane helix</keyword>
<evidence type="ECO:0000256" key="6">
    <source>
        <dbReference type="ARBA" id="ARBA00023002"/>
    </source>
</evidence>
<dbReference type="GO" id="GO:0016705">
    <property type="term" value="F:oxidoreductase activity, acting on paired donors, with incorporation or reduction of molecular oxygen"/>
    <property type="evidence" value="ECO:0007669"/>
    <property type="project" value="InterPro"/>
</dbReference>